<dbReference type="AlphaFoldDB" id="G4ZZS3"/>
<evidence type="ECO:0000259" key="4">
    <source>
        <dbReference type="Pfam" id="PF20147"/>
    </source>
</evidence>
<gene>
    <name evidence="5" type="ORF">PHYSODRAFT_287306</name>
</gene>
<keyword evidence="6" id="KW-1185">Reference proteome</keyword>
<sequence length="397" mass="44103">MVKLFCAIVGAAGSAFPVDIDAGQSVGDLKDATKAKNPATITCDAKDLQLFLAKTEGGAWLVSDSEDVKKLKKGEKTVAVEALTSEEKELQGESGLQKVLKGMQKPSTDQIHVLVVVPEQEHAQTGLWLVTGSVGNALNTKGIRCKLYWMATLRIGYYDPTRCIGNKNVAFWYEDKKLCFHVLFETSTCFYMLSLHRNTASLRANSVSFIENAALLFETDLRTGPQTLGSPLTNQVVETRVAPANAVSTDLQRVFYCDYVPDDSESPQNTVSSISLTTSVSNLDPSTDEFRFQRIEDEKFFLPYGKAESCHLVSRKQSRDHKREFAKYDRDSNNRLALSREMHGWFDGMSIEVPIVNMLPGSVEENQSIGNRRKVLCERVVLVCVSLLTFACRSRSS</sequence>
<evidence type="ECO:0000256" key="3">
    <source>
        <dbReference type="ARBA" id="ARBA00022525"/>
    </source>
</evidence>
<evidence type="ECO:0000313" key="6">
    <source>
        <dbReference type="Proteomes" id="UP000002640"/>
    </source>
</evidence>
<evidence type="ECO:0000256" key="1">
    <source>
        <dbReference type="ARBA" id="ARBA00004340"/>
    </source>
</evidence>
<dbReference type="GO" id="GO:0005576">
    <property type="term" value="C:extracellular region"/>
    <property type="evidence" value="ECO:0007669"/>
    <property type="project" value="UniProtKB-SubCell"/>
</dbReference>
<dbReference type="Pfam" id="PF20147">
    <property type="entry name" value="Crinkler"/>
    <property type="match status" value="1"/>
</dbReference>
<dbReference type="KEGG" id="psoj:PHYSODRAFT_287306"/>
<dbReference type="Proteomes" id="UP000002640">
    <property type="component" value="Unassembled WGS sequence"/>
</dbReference>
<comment type="subcellular location">
    <subcellularLocation>
        <location evidence="1">Host cell</location>
    </subcellularLocation>
    <subcellularLocation>
        <location evidence="2">Secreted</location>
    </subcellularLocation>
</comment>
<evidence type="ECO:0000256" key="2">
    <source>
        <dbReference type="ARBA" id="ARBA00004613"/>
    </source>
</evidence>
<keyword evidence="3" id="KW-0964">Secreted</keyword>
<dbReference type="InParanoid" id="G4ZZS3"/>
<feature type="domain" description="Crinkler effector protein N-terminal" evidence="4">
    <location>
        <begin position="2"/>
        <end position="116"/>
    </location>
</feature>
<dbReference type="RefSeq" id="XP_009533965.1">
    <property type="nucleotide sequence ID" value="XM_009535670.1"/>
</dbReference>
<dbReference type="EMBL" id="JH159158">
    <property type="protein sequence ID" value="EGZ11220.1"/>
    <property type="molecule type" value="Genomic_DNA"/>
</dbReference>
<protein>
    <recommendedName>
        <fullName evidence="4">Crinkler effector protein N-terminal domain-containing protein</fullName>
    </recommendedName>
</protein>
<proteinExistence type="predicted"/>
<organism evidence="5 6">
    <name type="scientific">Phytophthora sojae (strain P6497)</name>
    <name type="common">Soybean stem and root rot agent</name>
    <name type="synonym">Phytophthora megasperma f. sp. glycines</name>
    <dbReference type="NCBI Taxonomy" id="1094619"/>
    <lineage>
        <taxon>Eukaryota</taxon>
        <taxon>Sar</taxon>
        <taxon>Stramenopiles</taxon>
        <taxon>Oomycota</taxon>
        <taxon>Peronosporomycetes</taxon>
        <taxon>Peronosporales</taxon>
        <taxon>Peronosporaceae</taxon>
        <taxon>Phytophthora</taxon>
    </lineage>
</organism>
<dbReference type="GO" id="GO:0043657">
    <property type="term" value="C:host cell"/>
    <property type="evidence" value="ECO:0007669"/>
    <property type="project" value="UniProtKB-SubCell"/>
</dbReference>
<dbReference type="GeneID" id="20640579"/>
<evidence type="ECO:0000313" key="5">
    <source>
        <dbReference type="EMBL" id="EGZ11220.1"/>
    </source>
</evidence>
<name>G4ZZS3_PHYSP</name>
<dbReference type="InterPro" id="IPR045379">
    <property type="entry name" value="Crinkler_N"/>
</dbReference>
<reference evidence="5 6" key="1">
    <citation type="journal article" date="2006" name="Science">
        <title>Phytophthora genome sequences uncover evolutionary origins and mechanisms of pathogenesis.</title>
        <authorList>
            <person name="Tyler B.M."/>
            <person name="Tripathy S."/>
            <person name="Zhang X."/>
            <person name="Dehal P."/>
            <person name="Jiang R.H."/>
            <person name="Aerts A."/>
            <person name="Arredondo F.D."/>
            <person name="Baxter L."/>
            <person name="Bensasson D."/>
            <person name="Beynon J.L."/>
            <person name="Chapman J."/>
            <person name="Damasceno C.M."/>
            <person name="Dorrance A.E."/>
            <person name="Dou D."/>
            <person name="Dickerman A.W."/>
            <person name="Dubchak I.L."/>
            <person name="Garbelotto M."/>
            <person name="Gijzen M."/>
            <person name="Gordon S.G."/>
            <person name="Govers F."/>
            <person name="Grunwald N.J."/>
            <person name="Huang W."/>
            <person name="Ivors K.L."/>
            <person name="Jones R.W."/>
            <person name="Kamoun S."/>
            <person name="Krampis K."/>
            <person name="Lamour K.H."/>
            <person name="Lee M.K."/>
            <person name="McDonald W.H."/>
            <person name="Medina M."/>
            <person name="Meijer H.J."/>
            <person name="Nordberg E.K."/>
            <person name="Maclean D.J."/>
            <person name="Ospina-Giraldo M.D."/>
            <person name="Morris P.F."/>
            <person name="Phuntumart V."/>
            <person name="Putnam N.H."/>
            <person name="Rash S."/>
            <person name="Rose J.K."/>
            <person name="Sakihama Y."/>
            <person name="Salamov A.A."/>
            <person name="Savidor A."/>
            <person name="Scheuring C.F."/>
            <person name="Smith B.M."/>
            <person name="Sobral B.W."/>
            <person name="Terry A."/>
            <person name="Torto-Alalibo T.A."/>
            <person name="Win J."/>
            <person name="Xu Z."/>
            <person name="Zhang H."/>
            <person name="Grigoriev I.V."/>
            <person name="Rokhsar D.S."/>
            <person name="Boore J.L."/>
        </authorList>
    </citation>
    <scope>NUCLEOTIDE SEQUENCE [LARGE SCALE GENOMIC DNA]</scope>
    <source>
        <strain evidence="5 6">P6497</strain>
    </source>
</reference>
<accession>G4ZZS3</accession>